<organism evidence="2 3">
    <name type="scientific">Wenzhouxiangella sediminis</name>
    <dbReference type="NCBI Taxonomy" id="1792836"/>
    <lineage>
        <taxon>Bacteria</taxon>
        <taxon>Pseudomonadati</taxon>
        <taxon>Pseudomonadota</taxon>
        <taxon>Gammaproteobacteria</taxon>
        <taxon>Chromatiales</taxon>
        <taxon>Wenzhouxiangellaceae</taxon>
        <taxon>Wenzhouxiangella</taxon>
    </lineage>
</organism>
<name>A0A3E1K5B6_9GAMM</name>
<gene>
    <name evidence="2" type="ORF">DZC52_13940</name>
</gene>
<dbReference type="AlphaFoldDB" id="A0A3E1K5B6"/>
<evidence type="ECO:0000256" key="1">
    <source>
        <dbReference type="SAM" id="Phobius"/>
    </source>
</evidence>
<feature type="transmembrane region" description="Helical" evidence="1">
    <location>
        <begin position="145"/>
        <end position="170"/>
    </location>
</feature>
<evidence type="ECO:0000313" key="2">
    <source>
        <dbReference type="EMBL" id="RFF29205.1"/>
    </source>
</evidence>
<proteinExistence type="predicted"/>
<evidence type="ECO:0000313" key="3">
    <source>
        <dbReference type="Proteomes" id="UP000260351"/>
    </source>
</evidence>
<dbReference type="EMBL" id="QUZK01000051">
    <property type="protein sequence ID" value="RFF29205.1"/>
    <property type="molecule type" value="Genomic_DNA"/>
</dbReference>
<protein>
    <submittedName>
        <fullName evidence="2">Uncharacterized protein</fullName>
    </submittedName>
</protein>
<reference evidence="2 3" key="1">
    <citation type="submission" date="2018-08" db="EMBL/GenBank/DDBJ databases">
        <title>Wenzhouxiangella salilacus sp. nov., a novel bacterium isolated from a saline lake in Xinjiang Province, China.</title>
        <authorList>
            <person name="Han S."/>
        </authorList>
    </citation>
    <scope>NUCLEOTIDE SEQUENCE [LARGE SCALE GENOMIC DNA]</scope>
    <source>
        <strain evidence="2 3">XDB06</strain>
    </source>
</reference>
<feature type="transmembrane region" description="Helical" evidence="1">
    <location>
        <begin position="21"/>
        <end position="42"/>
    </location>
</feature>
<dbReference type="Proteomes" id="UP000260351">
    <property type="component" value="Unassembled WGS sequence"/>
</dbReference>
<keyword evidence="3" id="KW-1185">Reference proteome</keyword>
<comment type="caution">
    <text evidence="2">The sequence shown here is derived from an EMBL/GenBank/DDBJ whole genome shotgun (WGS) entry which is preliminary data.</text>
</comment>
<feature type="transmembrane region" description="Helical" evidence="1">
    <location>
        <begin position="105"/>
        <end position="125"/>
    </location>
</feature>
<keyword evidence="1" id="KW-0812">Transmembrane</keyword>
<sequence length="184" mass="19839">MHREKVVEKGVALDFDGLVRVVLKLFGLVLAVYGISTLAAYAPLVLSSSGALQLLNFLSGPAVFIGAGLFLWFFPAPISNTVIRGGGEQGEESVWVARLVEAGSVLIGLWLFVVAISDLVFQLLAERSQAERLPYEQGPSEFGAYVSATLVELALALFLIFGARGIAVLVRRVRYGGLETSRRQ</sequence>
<accession>A0A3E1K5B6</accession>
<feature type="transmembrane region" description="Helical" evidence="1">
    <location>
        <begin position="54"/>
        <end position="74"/>
    </location>
</feature>
<keyword evidence="1" id="KW-0472">Membrane</keyword>
<keyword evidence="1" id="KW-1133">Transmembrane helix</keyword>